<dbReference type="EMBL" id="BMAO01021695">
    <property type="protein sequence ID" value="GFQ76848.1"/>
    <property type="molecule type" value="Genomic_DNA"/>
</dbReference>
<dbReference type="AlphaFoldDB" id="A0A8X6KN30"/>
<gene>
    <name evidence="2" type="ORF">TNCT_685531</name>
</gene>
<accession>A0A8X6KN30</accession>
<proteinExistence type="predicted"/>
<comment type="caution">
    <text evidence="2">The sequence shown here is derived from an EMBL/GenBank/DDBJ whole genome shotgun (WGS) entry which is preliminary data.</text>
</comment>
<dbReference type="Proteomes" id="UP000887116">
    <property type="component" value="Unassembled WGS sequence"/>
</dbReference>
<evidence type="ECO:0000313" key="3">
    <source>
        <dbReference type="Proteomes" id="UP000887116"/>
    </source>
</evidence>
<sequence length="114" mass="13738">MQQRRFWKIILTSWVFPLLHWKSREPITPFSCKRDGEKKYRQSFTSNRILPAWKWGQYAVVFSGFDTEPTVIELLCETTPKTPELMVVWMIFMHFVGTTELLKKVRFQRACIHR</sequence>
<keyword evidence="1" id="KW-0732">Signal</keyword>
<feature type="signal peptide" evidence="1">
    <location>
        <begin position="1"/>
        <end position="21"/>
    </location>
</feature>
<evidence type="ECO:0008006" key="4">
    <source>
        <dbReference type="Google" id="ProtNLM"/>
    </source>
</evidence>
<keyword evidence="3" id="KW-1185">Reference proteome</keyword>
<feature type="chain" id="PRO_5036505009" description="Secreted protein" evidence="1">
    <location>
        <begin position="22"/>
        <end position="114"/>
    </location>
</feature>
<evidence type="ECO:0000256" key="1">
    <source>
        <dbReference type="SAM" id="SignalP"/>
    </source>
</evidence>
<evidence type="ECO:0000313" key="2">
    <source>
        <dbReference type="EMBL" id="GFQ76848.1"/>
    </source>
</evidence>
<name>A0A8X6KN30_TRICU</name>
<reference evidence="2" key="1">
    <citation type="submission" date="2020-07" db="EMBL/GenBank/DDBJ databases">
        <title>Multicomponent nature underlies the extraordinary mechanical properties of spider dragline silk.</title>
        <authorList>
            <person name="Kono N."/>
            <person name="Nakamura H."/>
            <person name="Mori M."/>
            <person name="Yoshida Y."/>
            <person name="Ohtoshi R."/>
            <person name="Malay A.D."/>
            <person name="Moran D.A.P."/>
            <person name="Tomita M."/>
            <person name="Numata K."/>
            <person name="Arakawa K."/>
        </authorList>
    </citation>
    <scope>NUCLEOTIDE SEQUENCE</scope>
</reference>
<organism evidence="2 3">
    <name type="scientific">Trichonephila clavata</name>
    <name type="common">Joro spider</name>
    <name type="synonym">Nephila clavata</name>
    <dbReference type="NCBI Taxonomy" id="2740835"/>
    <lineage>
        <taxon>Eukaryota</taxon>
        <taxon>Metazoa</taxon>
        <taxon>Ecdysozoa</taxon>
        <taxon>Arthropoda</taxon>
        <taxon>Chelicerata</taxon>
        <taxon>Arachnida</taxon>
        <taxon>Araneae</taxon>
        <taxon>Araneomorphae</taxon>
        <taxon>Entelegynae</taxon>
        <taxon>Araneoidea</taxon>
        <taxon>Nephilidae</taxon>
        <taxon>Trichonephila</taxon>
    </lineage>
</organism>
<protein>
    <recommendedName>
        <fullName evidence="4">Secreted protein</fullName>
    </recommendedName>
</protein>